<reference evidence="2 3" key="1">
    <citation type="submission" date="2020-06" db="EMBL/GenBank/DDBJ databases">
        <authorList>
            <person name="Grouzdev D.S."/>
        </authorList>
    </citation>
    <scope>NUCLEOTIDE SEQUENCE [LARGE SCALE GENOMIC DNA]</scope>
    <source>
        <strain evidence="2 3">HO-A22</strain>
    </source>
</reference>
<organism evidence="2 3">
    <name type="scientific">Ensifer oleiphilus</name>
    <dbReference type="NCBI Taxonomy" id="2742698"/>
    <lineage>
        <taxon>Bacteria</taxon>
        <taxon>Pseudomonadati</taxon>
        <taxon>Pseudomonadota</taxon>
        <taxon>Alphaproteobacteria</taxon>
        <taxon>Hyphomicrobiales</taxon>
        <taxon>Rhizobiaceae</taxon>
        <taxon>Sinorhizobium/Ensifer group</taxon>
        <taxon>Ensifer</taxon>
    </lineage>
</organism>
<keyword evidence="1" id="KW-0812">Transmembrane</keyword>
<keyword evidence="1" id="KW-0472">Membrane</keyword>
<evidence type="ECO:0000313" key="3">
    <source>
        <dbReference type="Proteomes" id="UP000520198"/>
    </source>
</evidence>
<protein>
    <submittedName>
        <fullName evidence="2">DUF983 domain-containing protein</fullName>
    </submittedName>
</protein>
<sequence length="128" mass="14249">MAIEYNETTNPALTGFKGRCPRCQRGHLFNGLLSLAPSCEVCGLDYSFADPADGPAFFAMTVVAVPALAFALWFQLTFEPPLWLHLLCALPLLTAACVMLLRPLKGWLVCSQYFHKAEEGRIDRDWRG</sequence>
<dbReference type="RefSeq" id="WP_176355266.1">
    <property type="nucleotide sequence ID" value="NZ_JABWDU010000007.1"/>
</dbReference>
<name>A0A7Y6QA42_9HYPH</name>
<gene>
    <name evidence="2" type="ORF">HT585_23750</name>
</gene>
<dbReference type="Pfam" id="PF06170">
    <property type="entry name" value="DUF983"/>
    <property type="match status" value="1"/>
</dbReference>
<accession>A0A7Y6QA42</accession>
<keyword evidence="3" id="KW-1185">Reference proteome</keyword>
<evidence type="ECO:0000313" key="2">
    <source>
        <dbReference type="EMBL" id="NVD41888.1"/>
    </source>
</evidence>
<keyword evidence="1" id="KW-1133">Transmembrane helix</keyword>
<proteinExistence type="predicted"/>
<evidence type="ECO:0000256" key="1">
    <source>
        <dbReference type="SAM" id="Phobius"/>
    </source>
</evidence>
<dbReference type="AlphaFoldDB" id="A0A7Y6QA42"/>
<feature type="transmembrane region" description="Helical" evidence="1">
    <location>
        <begin position="82"/>
        <end position="101"/>
    </location>
</feature>
<feature type="transmembrane region" description="Helical" evidence="1">
    <location>
        <begin position="56"/>
        <end position="76"/>
    </location>
</feature>
<dbReference type="InterPro" id="IPR009325">
    <property type="entry name" value="DUF983"/>
</dbReference>
<dbReference type="Proteomes" id="UP000520198">
    <property type="component" value="Unassembled WGS sequence"/>
</dbReference>
<comment type="caution">
    <text evidence="2">The sequence shown here is derived from an EMBL/GenBank/DDBJ whole genome shotgun (WGS) entry which is preliminary data.</text>
</comment>
<dbReference type="EMBL" id="JABWDU010000007">
    <property type="protein sequence ID" value="NVD41888.1"/>
    <property type="molecule type" value="Genomic_DNA"/>
</dbReference>